<proteinExistence type="predicted"/>
<evidence type="ECO:0000313" key="2">
    <source>
        <dbReference type="EMBL" id="SHJ25232.1"/>
    </source>
</evidence>
<dbReference type="Proteomes" id="UP000184050">
    <property type="component" value="Unassembled WGS sequence"/>
</dbReference>
<name>A0A1M6HSQ2_9BACT</name>
<evidence type="ECO:0000256" key="1">
    <source>
        <dbReference type="SAM" id="MobiDB-lite"/>
    </source>
</evidence>
<reference evidence="2 3" key="1">
    <citation type="submission" date="2016-11" db="EMBL/GenBank/DDBJ databases">
        <authorList>
            <person name="Jaros S."/>
            <person name="Januszkiewicz K."/>
            <person name="Wedrychowicz H."/>
        </authorList>
    </citation>
    <scope>NUCLEOTIDE SEQUENCE [LARGE SCALE GENOMIC DNA]</scope>
    <source>
        <strain evidence="2 3">DSM 27063</strain>
    </source>
</reference>
<evidence type="ECO:0000313" key="3">
    <source>
        <dbReference type="Proteomes" id="UP000184050"/>
    </source>
</evidence>
<dbReference type="STRING" id="1168035.SAMN05444280_11471"/>
<feature type="region of interest" description="Disordered" evidence="1">
    <location>
        <begin position="50"/>
        <end position="70"/>
    </location>
</feature>
<keyword evidence="3" id="KW-1185">Reference proteome</keyword>
<feature type="compositionally biased region" description="Polar residues" evidence="1">
    <location>
        <begin position="61"/>
        <end position="70"/>
    </location>
</feature>
<accession>A0A1M6HSQ2</accession>
<protein>
    <submittedName>
        <fullName evidence="2">Uncharacterized protein</fullName>
    </submittedName>
</protein>
<gene>
    <name evidence="2" type="ORF">SAMN05444280_11471</name>
</gene>
<dbReference type="AlphaFoldDB" id="A0A1M6HSQ2"/>
<dbReference type="EMBL" id="FQZE01000014">
    <property type="protein sequence ID" value="SHJ25232.1"/>
    <property type="molecule type" value="Genomic_DNA"/>
</dbReference>
<sequence length="70" mass="8009">MKMLICLNFMNKKIAAPSLRDFGFGTVSDSTITSCRWHWLMIKNVSFTGFRGKNQAGEPGEQQQEIPRMK</sequence>
<organism evidence="2 3">
    <name type="scientific">Tangfeifania diversioriginum</name>
    <dbReference type="NCBI Taxonomy" id="1168035"/>
    <lineage>
        <taxon>Bacteria</taxon>
        <taxon>Pseudomonadati</taxon>
        <taxon>Bacteroidota</taxon>
        <taxon>Bacteroidia</taxon>
        <taxon>Marinilabiliales</taxon>
        <taxon>Prolixibacteraceae</taxon>
        <taxon>Tangfeifania</taxon>
    </lineage>
</organism>